<dbReference type="Proteomes" id="UP000288361">
    <property type="component" value="Unassembled WGS sequence"/>
</dbReference>
<name>A0A432YTY1_9GAMM</name>
<keyword evidence="1" id="KW-0812">Transmembrane</keyword>
<feature type="transmembrane region" description="Helical" evidence="1">
    <location>
        <begin position="44"/>
        <end position="61"/>
    </location>
</feature>
<evidence type="ECO:0000256" key="1">
    <source>
        <dbReference type="SAM" id="Phobius"/>
    </source>
</evidence>
<dbReference type="RefSeq" id="WP_126751907.1">
    <property type="nucleotide sequence ID" value="NZ_JBHUMT010000013.1"/>
</dbReference>
<feature type="transmembrane region" description="Helical" evidence="1">
    <location>
        <begin position="20"/>
        <end position="38"/>
    </location>
</feature>
<comment type="caution">
    <text evidence="2">The sequence shown here is derived from an EMBL/GenBank/DDBJ whole genome shotgun (WGS) entry which is preliminary data.</text>
</comment>
<sequence>MYKEQPLRARLTRKIKGIPAWLWLLTIYLSYFMVLHFIGQGFAVLFVAVIVASASLISPGDREQNKVKNIMALLDVNGDKLRVGLEQVPNKKLKRVAVSEYDEEYAILQFPFNYQVSSDHLFPIQQLGSVREFFKTHYPQVELIT</sequence>
<keyword evidence="1" id="KW-0472">Membrane</keyword>
<keyword evidence="1" id="KW-1133">Transmembrane helix</keyword>
<reference evidence="2 3" key="1">
    <citation type="journal article" date="2011" name="Front. Microbiol.">
        <title>Genomic signatures of strain selection and enhancement in Bacillus atrophaeus var. globigii, a historical biowarfare simulant.</title>
        <authorList>
            <person name="Gibbons H.S."/>
            <person name="Broomall S.M."/>
            <person name="McNew L.A."/>
            <person name="Daligault H."/>
            <person name="Chapman C."/>
            <person name="Bruce D."/>
            <person name="Karavis M."/>
            <person name="Krepps M."/>
            <person name="McGregor P.A."/>
            <person name="Hong C."/>
            <person name="Park K.H."/>
            <person name="Akmal A."/>
            <person name="Feldman A."/>
            <person name="Lin J.S."/>
            <person name="Chang W.E."/>
            <person name="Higgs B.W."/>
            <person name="Demirev P."/>
            <person name="Lindquist J."/>
            <person name="Liem A."/>
            <person name="Fochler E."/>
            <person name="Read T.D."/>
            <person name="Tapia R."/>
            <person name="Johnson S."/>
            <person name="Bishop-Lilly K.A."/>
            <person name="Detter C."/>
            <person name="Han C."/>
            <person name="Sozhamannan S."/>
            <person name="Rosenzweig C.N."/>
            <person name="Skowronski E.W."/>
        </authorList>
    </citation>
    <scope>NUCLEOTIDE SEQUENCE [LARGE SCALE GENOMIC DNA]</scope>
    <source>
        <strain evidence="2 3">TPS4-2</strain>
    </source>
</reference>
<dbReference type="AlphaFoldDB" id="A0A432YTY1"/>
<accession>A0A432YTY1</accession>
<gene>
    <name evidence="2" type="ORF">CWI73_05630</name>
</gene>
<evidence type="ECO:0000313" key="3">
    <source>
        <dbReference type="Proteomes" id="UP000288361"/>
    </source>
</evidence>
<proteinExistence type="predicted"/>
<organism evidence="2 3">
    <name type="scientific">Idiomarina piscisalsi</name>
    <dbReference type="NCBI Taxonomy" id="1096243"/>
    <lineage>
        <taxon>Bacteria</taxon>
        <taxon>Pseudomonadati</taxon>
        <taxon>Pseudomonadota</taxon>
        <taxon>Gammaproteobacteria</taxon>
        <taxon>Alteromonadales</taxon>
        <taxon>Idiomarinaceae</taxon>
        <taxon>Idiomarina</taxon>
    </lineage>
</organism>
<protein>
    <submittedName>
        <fullName evidence="2">Uncharacterized protein</fullName>
    </submittedName>
</protein>
<evidence type="ECO:0000313" key="2">
    <source>
        <dbReference type="EMBL" id="RUO66761.1"/>
    </source>
</evidence>
<dbReference type="EMBL" id="PIQA01000003">
    <property type="protein sequence ID" value="RUO66761.1"/>
    <property type="molecule type" value="Genomic_DNA"/>
</dbReference>